<feature type="region of interest" description="Disordered" evidence="9">
    <location>
        <begin position="205"/>
        <end position="249"/>
    </location>
</feature>
<keyword evidence="11" id="KW-1185">Reference proteome</keyword>
<evidence type="ECO:0000256" key="2">
    <source>
        <dbReference type="ARBA" id="ARBA00022448"/>
    </source>
</evidence>
<feature type="compositionally biased region" description="Basic and acidic residues" evidence="9">
    <location>
        <begin position="289"/>
        <end position="307"/>
    </location>
</feature>
<keyword evidence="2" id="KW-0813">Transport</keyword>
<keyword evidence="5" id="KW-1133">Transmembrane helix</keyword>
<feature type="compositionally biased region" description="Basic and acidic residues" evidence="9">
    <location>
        <begin position="352"/>
        <end position="362"/>
    </location>
</feature>
<gene>
    <name evidence="10" type="ORF">DEA37_0004949</name>
</gene>
<evidence type="ECO:0000256" key="3">
    <source>
        <dbReference type="ARBA" id="ARBA00022475"/>
    </source>
</evidence>
<dbReference type="GO" id="GO:0034220">
    <property type="term" value="P:monoatomic ion transmembrane transport"/>
    <property type="evidence" value="ECO:0007669"/>
    <property type="project" value="UniProtKB-KW"/>
</dbReference>
<sequence length="415" mass="46709">MCIHETYGQRKLKLRRIMQLASEAALAVPAETDTTTTQPTMEPLKSNITRLSLQNIFNFVHQNGAPTTSSFAPTKSVRTLARYLDMCLMRQRELRLARLLVNISLEDHSVSPLTSPTTVPRATPLITVRQYNRSVHCCKQFVENHLGPDGVFILRLIAQNYGDLVAGDAVGELWNAYWQKRTGGTGDKTGSEKGQDLGFTEYRRQTSGQAVKPPGPLRVRPSSRSRQTLTATPLTGDSSVHTLSHKEQRRKHLLQTGYSATMMATEMIHPSDRFAVPLLTSTRKPPSLRSHDSSRYSRDSRDRDKSESPPPIPQRSSDGGEYSLSDRRSVQNYGGRSDSQSSSVNRPLTPTREVDTSTREYMMENVPDITGHRESDVDREVREAFGVDRSTEDDGEYNVYKDNYVEEYQPDDNIV</sequence>
<keyword evidence="7" id="KW-0472">Membrane</keyword>
<evidence type="ECO:0000256" key="5">
    <source>
        <dbReference type="ARBA" id="ARBA00022989"/>
    </source>
</evidence>
<organism evidence="10 11">
    <name type="scientific">Paragonimus westermani</name>
    <dbReference type="NCBI Taxonomy" id="34504"/>
    <lineage>
        <taxon>Eukaryota</taxon>
        <taxon>Metazoa</taxon>
        <taxon>Spiralia</taxon>
        <taxon>Lophotrochozoa</taxon>
        <taxon>Platyhelminthes</taxon>
        <taxon>Trematoda</taxon>
        <taxon>Digenea</taxon>
        <taxon>Plagiorchiida</taxon>
        <taxon>Troglotremata</taxon>
        <taxon>Troglotrematidae</taxon>
        <taxon>Paragonimus</taxon>
    </lineage>
</organism>
<keyword evidence="8" id="KW-0407">Ion channel</keyword>
<feature type="compositionally biased region" description="Polar residues" evidence="9">
    <location>
        <begin position="222"/>
        <end position="242"/>
    </location>
</feature>
<evidence type="ECO:0000256" key="1">
    <source>
        <dbReference type="ARBA" id="ARBA00004651"/>
    </source>
</evidence>
<name>A0A5J4P2F1_9TREM</name>
<keyword evidence="4" id="KW-0812">Transmembrane</keyword>
<feature type="compositionally biased region" description="Polar residues" evidence="9">
    <location>
        <begin position="330"/>
        <end position="348"/>
    </location>
</feature>
<accession>A0A5J4P2F1</accession>
<dbReference type="AlphaFoldDB" id="A0A5J4P2F1"/>
<evidence type="ECO:0000256" key="9">
    <source>
        <dbReference type="SAM" id="MobiDB-lite"/>
    </source>
</evidence>
<proteinExistence type="predicted"/>
<evidence type="ECO:0000313" key="10">
    <source>
        <dbReference type="EMBL" id="KAA3681879.1"/>
    </source>
</evidence>
<evidence type="ECO:0000256" key="4">
    <source>
        <dbReference type="ARBA" id="ARBA00022692"/>
    </source>
</evidence>
<dbReference type="InterPro" id="IPR000990">
    <property type="entry name" value="Innexin"/>
</dbReference>
<dbReference type="Pfam" id="PF00876">
    <property type="entry name" value="Innexin"/>
    <property type="match status" value="1"/>
</dbReference>
<keyword evidence="6" id="KW-0406">Ion transport</keyword>
<comment type="caution">
    <text evidence="10">The sequence shown here is derived from an EMBL/GenBank/DDBJ whole genome shotgun (WGS) entry which is preliminary data.</text>
</comment>
<dbReference type="Proteomes" id="UP000324629">
    <property type="component" value="Unassembled WGS sequence"/>
</dbReference>
<dbReference type="EMBL" id="QNGE01000109">
    <property type="protein sequence ID" value="KAA3681879.1"/>
    <property type="molecule type" value="Genomic_DNA"/>
</dbReference>
<comment type="subcellular location">
    <subcellularLocation>
        <location evidence="1">Cell membrane</location>
        <topology evidence="1">Multi-pass membrane protein</topology>
    </subcellularLocation>
</comment>
<evidence type="ECO:0000256" key="6">
    <source>
        <dbReference type="ARBA" id="ARBA00023065"/>
    </source>
</evidence>
<protein>
    <submittedName>
        <fullName evidence="10">Uncharacterized protein</fullName>
    </submittedName>
</protein>
<dbReference type="GO" id="GO:0005886">
    <property type="term" value="C:plasma membrane"/>
    <property type="evidence" value="ECO:0007669"/>
    <property type="project" value="UniProtKB-SubCell"/>
</dbReference>
<feature type="region of interest" description="Disordered" evidence="9">
    <location>
        <begin position="280"/>
        <end position="378"/>
    </location>
</feature>
<evidence type="ECO:0000313" key="11">
    <source>
        <dbReference type="Proteomes" id="UP000324629"/>
    </source>
</evidence>
<evidence type="ECO:0000256" key="8">
    <source>
        <dbReference type="ARBA" id="ARBA00023303"/>
    </source>
</evidence>
<keyword evidence="3" id="KW-1003">Cell membrane</keyword>
<reference evidence="10 11" key="1">
    <citation type="journal article" date="2019" name="Gigascience">
        <title>Whole-genome sequence of the oriental lung fluke Paragonimus westermani.</title>
        <authorList>
            <person name="Oey H."/>
            <person name="Zakrzewski M."/>
            <person name="Narain K."/>
            <person name="Devi K.R."/>
            <person name="Agatsuma T."/>
            <person name="Nawaratna S."/>
            <person name="Gobert G.N."/>
            <person name="Jones M.K."/>
            <person name="Ragan M.A."/>
            <person name="McManus D.P."/>
            <person name="Krause L."/>
        </authorList>
    </citation>
    <scope>NUCLEOTIDE SEQUENCE [LARGE SCALE GENOMIC DNA]</scope>
    <source>
        <strain evidence="10 11">IND2009</strain>
    </source>
</reference>
<evidence type="ECO:0000256" key="7">
    <source>
        <dbReference type="ARBA" id="ARBA00023136"/>
    </source>
</evidence>